<keyword evidence="1" id="KW-0812">Transmembrane</keyword>
<keyword evidence="1" id="KW-1133">Transmembrane helix</keyword>
<evidence type="ECO:0000256" key="1">
    <source>
        <dbReference type="SAM" id="Phobius"/>
    </source>
</evidence>
<organism evidence="2 3">
    <name type="scientific">Saccharibacillus kuerlensis</name>
    <dbReference type="NCBI Taxonomy" id="459527"/>
    <lineage>
        <taxon>Bacteria</taxon>
        <taxon>Bacillati</taxon>
        <taxon>Bacillota</taxon>
        <taxon>Bacilli</taxon>
        <taxon>Bacillales</taxon>
        <taxon>Paenibacillaceae</taxon>
        <taxon>Saccharibacillus</taxon>
    </lineage>
</organism>
<evidence type="ECO:0000313" key="3">
    <source>
        <dbReference type="Proteomes" id="UP000606653"/>
    </source>
</evidence>
<comment type="caution">
    <text evidence="2">The sequence shown here is derived from an EMBL/GenBank/DDBJ whole genome shotgun (WGS) entry which is preliminary data.</text>
</comment>
<sequence>MDWINLLLIIAILAGILLWLLLMLRKNPSVRDIREMESELLTIEALQSYTTSAINEFTNANLLDLGLSAEEFERRRNVVAELKSSLKMCSSGSLADKTYVKSFITDLLLRGNVITETTIDRVLPFGDERRLSDQDKFEILLHIYKIEHGAQALSVLIEKYQLAELKSIIENGETESYIITSEEICEIYSREAPRLSFEDKLQIVVQRLYQQYKGFGPIDEVRDQTIDGVSGGVSGLPSDMQETEHEIELMRSMREKRPRGCDSIWIFYRGKSIRLAFLGFGSDLELKRVCQNIYKFGSPGQLSEAKAYMVNEMQDGSRVVVVRPPFSESWAFFVRKFDLPNLSLERLLASDRVSGAELPMKMLDYLMKGAQVTAVTGEQGSGKTTLLMAMVKSIYGTFNLRIQELAFELHLRRLYPERNTLAFRETDKISGQEGLDLQKKTDGTVNILGEVATDPVAAWAVQMSQVASKFTVFSHHAKTMKDLIWSLRNSLLKTGTFQNERIAEEQVASVIAFDVHLEKERDGTRYIERLTECVVLDPDEESFAELGRRLEGDLDEASALNILAQANLNYYRRLTGRTFEARNIIEFRDGVYVPVHRPTPRKVELMAGNMSREDAADFRAFLDRYWGSEAT</sequence>
<proteinExistence type="predicted"/>
<dbReference type="Gene3D" id="3.40.50.300">
    <property type="entry name" value="P-loop containing nucleotide triphosphate hydrolases"/>
    <property type="match status" value="1"/>
</dbReference>
<accession>A0ABQ2L940</accession>
<dbReference type="SUPFAM" id="SSF52540">
    <property type="entry name" value="P-loop containing nucleoside triphosphate hydrolases"/>
    <property type="match status" value="2"/>
</dbReference>
<keyword evidence="3" id="KW-1185">Reference proteome</keyword>
<dbReference type="Proteomes" id="UP000606653">
    <property type="component" value="Unassembled WGS sequence"/>
</dbReference>
<dbReference type="Gene3D" id="3.30.450.370">
    <property type="match status" value="1"/>
</dbReference>
<gene>
    <name evidence="2" type="ORF">GCM10010969_35570</name>
</gene>
<dbReference type="EMBL" id="BMLN01000013">
    <property type="protein sequence ID" value="GGO07262.1"/>
    <property type="molecule type" value="Genomic_DNA"/>
</dbReference>
<feature type="transmembrane region" description="Helical" evidence="1">
    <location>
        <begin position="6"/>
        <end position="24"/>
    </location>
</feature>
<evidence type="ECO:0000313" key="2">
    <source>
        <dbReference type="EMBL" id="GGO07262.1"/>
    </source>
</evidence>
<protein>
    <recommendedName>
        <fullName evidence="4">Pilus assembly protein CpaF</fullName>
    </recommendedName>
</protein>
<reference evidence="3" key="1">
    <citation type="journal article" date="2019" name="Int. J. Syst. Evol. Microbiol.">
        <title>The Global Catalogue of Microorganisms (GCM) 10K type strain sequencing project: providing services to taxonomists for standard genome sequencing and annotation.</title>
        <authorList>
            <consortium name="The Broad Institute Genomics Platform"/>
            <consortium name="The Broad Institute Genome Sequencing Center for Infectious Disease"/>
            <person name="Wu L."/>
            <person name="Ma J."/>
        </authorList>
    </citation>
    <scope>NUCLEOTIDE SEQUENCE [LARGE SCALE GENOMIC DNA]</scope>
    <source>
        <strain evidence="3">CGMCC 1.6964</strain>
    </source>
</reference>
<keyword evidence="1" id="KW-0472">Membrane</keyword>
<name>A0ABQ2L940_9BACL</name>
<evidence type="ECO:0008006" key="4">
    <source>
        <dbReference type="Google" id="ProtNLM"/>
    </source>
</evidence>
<dbReference type="RefSeq" id="WP_018977651.1">
    <property type="nucleotide sequence ID" value="NZ_BMLN01000013.1"/>
</dbReference>
<dbReference type="InterPro" id="IPR027417">
    <property type="entry name" value="P-loop_NTPase"/>
</dbReference>